<dbReference type="OrthoDB" id="7908920at2"/>
<organism evidence="4 5">
    <name type="scientific">Legionella quinlivanii</name>
    <dbReference type="NCBI Taxonomy" id="45073"/>
    <lineage>
        <taxon>Bacteria</taxon>
        <taxon>Pseudomonadati</taxon>
        <taxon>Pseudomonadota</taxon>
        <taxon>Gammaproteobacteria</taxon>
        <taxon>Legionellales</taxon>
        <taxon>Legionellaceae</taxon>
        <taxon>Legionella</taxon>
    </lineage>
</organism>
<keyword evidence="2" id="KW-0175">Coiled coil</keyword>
<dbReference type="SUPFAM" id="SSF110849">
    <property type="entry name" value="ParB/Sulfiredoxin"/>
    <property type="match status" value="1"/>
</dbReference>
<reference evidence="4 5" key="1">
    <citation type="submission" date="2015-11" db="EMBL/GenBank/DDBJ databases">
        <title>Genomic analysis of 38 Legionella species identifies large and diverse effector repertoires.</title>
        <authorList>
            <person name="Burstein D."/>
            <person name="Amaro F."/>
            <person name="Zusman T."/>
            <person name="Lifshitz Z."/>
            <person name="Cohen O."/>
            <person name="Gilbert J.A."/>
            <person name="Pupko T."/>
            <person name="Shuman H.A."/>
            <person name="Segal G."/>
        </authorList>
    </citation>
    <scope>NUCLEOTIDE SEQUENCE [LARGE SCALE GENOMIC DNA]</scope>
    <source>
        <strain evidence="4 5">CDC#1442-AUS-E</strain>
    </source>
</reference>
<dbReference type="Gene3D" id="3.90.1530.30">
    <property type="match status" value="1"/>
</dbReference>
<dbReference type="EMBL" id="LNYS01000020">
    <property type="protein sequence ID" value="KTD47432.1"/>
    <property type="molecule type" value="Genomic_DNA"/>
</dbReference>
<dbReference type="GO" id="GO:0005694">
    <property type="term" value="C:chromosome"/>
    <property type="evidence" value="ECO:0007669"/>
    <property type="project" value="TreeGrafter"/>
</dbReference>
<dbReference type="InterPro" id="IPR037972">
    <property type="entry name" value="RepB_N"/>
</dbReference>
<comment type="caution">
    <text evidence="4">The sequence shown here is derived from an EMBL/GenBank/DDBJ whole genome shotgun (WGS) entry which is preliminary data.</text>
</comment>
<dbReference type="PATRIC" id="fig|45073.5.peg.2489"/>
<feature type="domain" description="ParB-like N-terminal" evidence="3">
    <location>
        <begin position="56"/>
        <end position="147"/>
    </location>
</feature>
<feature type="coiled-coil region" evidence="2">
    <location>
        <begin position="26"/>
        <end position="53"/>
    </location>
</feature>
<dbReference type="NCBIfam" id="TIGR00180">
    <property type="entry name" value="parB_part"/>
    <property type="match status" value="1"/>
</dbReference>
<dbReference type="Proteomes" id="UP000054618">
    <property type="component" value="Unassembled WGS sequence"/>
</dbReference>
<evidence type="ECO:0000256" key="1">
    <source>
        <dbReference type="ARBA" id="ARBA00006295"/>
    </source>
</evidence>
<dbReference type="InterPro" id="IPR003115">
    <property type="entry name" value="ParB_N"/>
</dbReference>
<evidence type="ECO:0000256" key="2">
    <source>
        <dbReference type="SAM" id="Coils"/>
    </source>
</evidence>
<evidence type="ECO:0000313" key="4">
    <source>
        <dbReference type="EMBL" id="KTD47432.1"/>
    </source>
</evidence>
<dbReference type="Gene3D" id="1.10.10.2830">
    <property type="match status" value="1"/>
</dbReference>
<dbReference type="SUPFAM" id="SSF109709">
    <property type="entry name" value="KorB DNA-binding domain-like"/>
    <property type="match status" value="1"/>
</dbReference>
<dbReference type="PANTHER" id="PTHR33375">
    <property type="entry name" value="CHROMOSOME-PARTITIONING PROTEIN PARB-RELATED"/>
    <property type="match status" value="1"/>
</dbReference>
<dbReference type="InterPro" id="IPR050336">
    <property type="entry name" value="Chromosome_partition/occlusion"/>
</dbReference>
<dbReference type="STRING" id="45073.Lqui_2358"/>
<dbReference type="SMART" id="SM00470">
    <property type="entry name" value="ParB"/>
    <property type="match status" value="1"/>
</dbReference>
<gene>
    <name evidence="4" type="primary">parB_3</name>
    <name evidence="4" type="ORF">Lqui_2358</name>
</gene>
<proteinExistence type="inferred from homology"/>
<dbReference type="RefSeq" id="WP_058508444.1">
    <property type="nucleotide sequence ID" value="NZ_CAAAIK010000052.1"/>
</dbReference>
<name>A0A0W0XS18_9GAMM</name>
<dbReference type="InterPro" id="IPR036086">
    <property type="entry name" value="ParB/Sulfiredoxin_sf"/>
</dbReference>
<evidence type="ECO:0000259" key="3">
    <source>
        <dbReference type="SMART" id="SM00470"/>
    </source>
</evidence>
<protein>
    <submittedName>
        <fullName evidence="4">Chromosome partitioning protein parB</fullName>
    </submittedName>
</protein>
<dbReference type="AlphaFoldDB" id="A0A0W0XS18"/>
<comment type="similarity">
    <text evidence="1">Belongs to the ParB family.</text>
</comment>
<accession>A0A0W0XS18</accession>
<dbReference type="InterPro" id="IPR004437">
    <property type="entry name" value="ParB/RepB/Spo0J"/>
</dbReference>
<dbReference type="PANTHER" id="PTHR33375:SF1">
    <property type="entry name" value="CHROMOSOME-PARTITIONING PROTEIN PARB-RELATED"/>
    <property type="match status" value="1"/>
</dbReference>
<dbReference type="GO" id="GO:0007059">
    <property type="term" value="P:chromosome segregation"/>
    <property type="evidence" value="ECO:0007669"/>
    <property type="project" value="TreeGrafter"/>
</dbReference>
<evidence type="ECO:0000313" key="5">
    <source>
        <dbReference type="Proteomes" id="UP000054618"/>
    </source>
</evidence>
<dbReference type="GO" id="GO:0045881">
    <property type="term" value="P:positive regulation of sporulation resulting in formation of a cellular spore"/>
    <property type="evidence" value="ECO:0007669"/>
    <property type="project" value="TreeGrafter"/>
</dbReference>
<dbReference type="Pfam" id="PF02195">
    <property type="entry name" value="ParB_N"/>
    <property type="match status" value="1"/>
</dbReference>
<sequence length="311" mass="35666">MKVDIRKQAVTGAIIKDNASDWKNIATKEIEENKSLKEQIESLEEELANKENYNILEIDPKKCRNWKYADRNRFELGSIDELAEDIKQNGQLQPAIVRKIDSLDFEYEVIAGERRWRACTIANLNLKVVITKEDDAGCLVIQTSENKKKSLSAYSLAVAYEKLMIDLNISQNELSRRLNIPKTSFSELMSFNKVPKEVWESVEDMTKVKPKTAAFLSLMCSKGDEYLAAVMNCAQKIREGYGTDNLKKFIEKHLSNIKTNRNSSRVYEGKTGEVLFRITSEGRISLSKPIIKKIDIDNFTEYLGKYLEDKL</sequence>
<keyword evidence="5" id="KW-1185">Reference proteome</keyword>
<dbReference type="CDD" id="cd16405">
    <property type="entry name" value="RepB_like_N"/>
    <property type="match status" value="1"/>
</dbReference>
<dbReference type="GO" id="GO:0003677">
    <property type="term" value="F:DNA binding"/>
    <property type="evidence" value="ECO:0007669"/>
    <property type="project" value="InterPro"/>
</dbReference>